<proteinExistence type="inferred from homology"/>
<evidence type="ECO:0000313" key="11">
    <source>
        <dbReference type="EMBL" id="AXC11771.1"/>
    </source>
</evidence>
<dbReference type="InterPro" id="IPR001261">
    <property type="entry name" value="ArgE/DapE_CS"/>
</dbReference>
<dbReference type="InterPro" id="IPR011650">
    <property type="entry name" value="Peptidase_M20_dimer"/>
</dbReference>
<dbReference type="InterPro" id="IPR036264">
    <property type="entry name" value="Bact_exopeptidase_dim_dom"/>
</dbReference>
<keyword evidence="4" id="KW-0055">Arginine biosynthesis</keyword>
<keyword evidence="3" id="KW-0963">Cytoplasm</keyword>
<comment type="cofactor">
    <cofactor evidence="1">
        <name>Zn(2+)</name>
        <dbReference type="ChEBI" id="CHEBI:29105"/>
    </cofactor>
</comment>
<dbReference type="PROSITE" id="PS00759">
    <property type="entry name" value="ARGE_DAPE_CPG2_2"/>
    <property type="match status" value="1"/>
</dbReference>
<keyword evidence="8" id="KW-0862">Zinc</keyword>
<dbReference type="NCBIfam" id="TIGR01892">
    <property type="entry name" value="AcOrn-deacetyl"/>
    <property type="match status" value="1"/>
</dbReference>
<dbReference type="InterPro" id="IPR050072">
    <property type="entry name" value="Peptidase_M20A"/>
</dbReference>
<dbReference type="Gene3D" id="3.30.70.360">
    <property type="match status" value="1"/>
</dbReference>
<dbReference type="EMBL" id="CP030840">
    <property type="protein sequence ID" value="AXC11771.1"/>
    <property type="molecule type" value="Genomic_DNA"/>
</dbReference>
<accession>A0A2Z5FY34</accession>
<dbReference type="Gene3D" id="3.40.630.10">
    <property type="entry name" value="Zn peptidases"/>
    <property type="match status" value="1"/>
</dbReference>
<sequence>MTDPAELLRELVGVSSVSRESNHGVISVAEVVLAQAGWRFRQYAYVDALGVVKTNLVAWPSQNSADDMHFRLALVCHTDTVPYSTNWADATKLIEDGPDLKGCGACDVKGFLACILAVAATIDAASLTKPLCIVLTADEEIGCLGARHLVESQALRADYAIIGEPTSLQPISAGKGYCLAEVTVNGREAHSAFPDNGKSAIFGAARLIVEIEKIAEQLKEFRRDNFSPPWTTLNVGEIQGGLAKNIVPPACRFLLEWRPVADQDPEFVLELVRGAVQRLEQLDPLFHCELKVLRVQEGFVSSPDSELLMSLIQATGKPPASVAFGTEAPWLQRLGAETVVFGPGSMNSAHSPREFVPREELYRCMDVLTEAIYNLCR</sequence>
<evidence type="ECO:0000256" key="3">
    <source>
        <dbReference type="ARBA" id="ARBA00022490"/>
    </source>
</evidence>
<dbReference type="CDD" id="cd03894">
    <property type="entry name" value="M20_ArgE"/>
    <property type="match status" value="1"/>
</dbReference>
<dbReference type="KEGG" id="abas:ACPOL_2449"/>
<dbReference type="GO" id="GO:0006526">
    <property type="term" value="P:L-arginine biosynthetic process"/>
    <property type="evidence" value="ECO:0007669"/>
    <property type="project" value="UniProtKB-KW"/>
</dbReference>
<evidence type="ECO:0000256" key="4">
    <source>
        <dbReference type="ARBA" id="ARBA00022571"/>
    </source>
</evidence>
<dbReference type="PANTHER" id="PTHR43808:SF31">
    <property type="entry name" value="N-ACETYL-L-CITRULLINE DEACETYLASE"/>
    <property type="match status" value="1"/>
</dbReference>
<keyword evidence="6" id="KW-0479">Metal-binding</keyword>
<dbReference type="PANTHER" id="PTHR43808">
    <property type="entry name" value="ACETYLORNITHINE DEACETYLASE"/>
    <property type="match status" value="1"/>
</dbReference>
<organism evidence="11 12">
    <name type="scientific">Acidisarcina polymorpha</name>
    <dbReference type="NCBI Taxonomy" id="2211140"/>
    <lineage>
        <taxon>Bacteria</taxon>
        <taxon>Pseudomonadati</taxon>
        <taxon>Acidobacteriota</taxon>
        <taxon>Terriglobia</taxon>
        <taxon>Terriglobales</taxon>
        <taxon>Acidobacteriaceae</taxon>
        <taxon>Acidisarcina</taxon>
    </lineage>
</organism>
<dbReference type="Pfam" id="PF01546">
    <property type="entry name" value="Peptidase_M20"/>
    <property type="match status" value="1"/>
</dbReference>
<dbReference type="SUPFAM" id="SSF55031">
    <property type="entry name" value="Bacterial exopeptidase dimerisation domain"/>
    <property type="match status" value="1"/>
</dbReference>
<evidence type="ECO:0000313" key="12">
    <source>
        <dbReference type="Proteomes" id="UP000253606"/>
    </source>
</evidence>
<dbReference type="InterPro" id="IPR010169">
    <property type="entry name" value="AcOrn-deacetyl"/>
</dbReference>
<evidence type="ECO:0000256" key="9">
    <source>
        <dbReference type="ARBA" id="ARBA00023285"/>
    </source>
</evidence>
<reference evidence="11 12" key="1">
    <citation type="journal article" date="2018" name="Front. Microbiol.">
        <title>Hydrolytic Capabilities as a Key to Environmental Success: Chitinolytic and Cellulolytic Acidobacteria From Acidic Sub-arctic Soils and Boreal Peatlands.</title>
        <authorList>
            <person name="Belova S.E."/>
            <person name="Ravin N.V."/>
            <person name="Pankratov T.A."/>
            <person name="Rakitin A.L."/>
            <person name="Ivanova A.A."/>
            <person name="Beletsky A.V."/>
            <person name="Mardanov A.V."/>
            <person name="Sinninghe Damste J.S."/>
            <person name="Dedysh S.N."/>
        </authorList>
    </citation>
    <scope>NUCLEOTIDE SEQUENCE [LARGE SCALE GENOMIC DNA]</scope>
    <source>
        <strain evidence="11 12">SBC82</strain>
    </source>
</reference>
<evidence type="ECO:0000259" key="10">
    <source>
        <dbReference type="Pfam" id="PF07687"/>
    </source>
</evidence>
<evidence type="ECO:0000256" key="2">
    <source>
        <dbReference type="ARBA" id="ARBA00005691"/>
    </source>
</evidence>
<evidence type="ECO:0000256" key="5">
    <source>
        <dbReference type="ARBA" id="ARBA00022605"/>
    </source>
</evidence>
<keyword evidence="9" id="KW-0170">Cobalt</keyword>
<comment type="similarity">
    <text evidence="2">Belongs to the peptidase M20A family. ArgE subfamily.</text>
</comment>
<evidence type="ECO:0000256" key="7">
    <source>
        <dbReference type="ARBA" id="ARBA00022801"/>
    </source>
</evidence>
<dbReference type="Pfam" id="PF07687">
    <property type="entry name" value="M20_dimer"/>
    <property type="match status" value="1"/>
</dbReference>
<evidence type="ECO:0000256" key="8">
    <source>
        <dbReference type="ARBA" id="ARBA00022833"/>
    </source>
</evidence>
<evidence type="ECO:0000256" key="1">
    <source>
        <dbReference type="ARBA" id="ARBA00001947"/>
    </source>
</evidence>
<dbReference type="RefSeq" id="WP_114207155.1">
    <property type="nucleotide sequence ID" value="NZ_CP030840.1"/>
</dbReference>
<evidence type="ECO:0000256" key="6">
    <source>
        <dbReference type="ARBA" id="ARBA00022723"/>
    </source>
</evidence>
<dbReference type="GO" id="GO:0046872">
    <property type="term" value="F:metal ion binding"/>
    <property type="evidence" value="ECO:0007669"/>
    <property type="project" value="UniProtKB-KW"/>
</dbReference>
<keyword evidence="5" id="KW-0028">Amino-acid biosynthesis</keyword>
<dbReference type="InterPro" id="IPR002933">
    <property type="entry name" value="Peptidase_M20"/>
</dbReference>
<protein>
    <submittedName>
        <fullName evidence="11">Acetylornithine deacetylase</fullName>
    </submittedName>
</protein>
<feature type="domain" description="Peptidase M20 dimerisation" evidence="10">
    <location>
        <begin position="175"/>
        <end position="277"/>
    </location>
</feature>
<keyword evidence="12" id="KW-1185">Reference proteome</keyword>
<dbReference type="SUPFAM" id="SSF53187">
    <property type="entry name" value="Zn-dependent exopeptidases"/>
    <property type="match status" value="1"/>
</dbReference>
<dbReference type="Proteomes" id="UP000253606">
    <property type="component" value="Chromosome"/>
</dbReference>
<dbReference type="GO" id="GO:0008777">
    <property type="term" value="F:acetylornithine deacetylase activity"/>
    <property type="evidence" value="ECO:0007669"/>
    <property type="project" value="TreeGrafter"/>
</dbReference>
<keyword evidence="7" id="KW-0378">Hydrolase</keyword>
<gene>
    <name evidence="11" type="ORF">ACPOL_2449</name>
</gene>
<dbReference type="AlphaFoldDB" id="A0A2Z5FY34"/>
<name>A0A2Z5FY34_9BACT</name>
<dbReference type="OrthoDB" id="9792335at2"/>